<name>A0A3S5A1L8_9PLAT</name>
<dbReference type="AlphaFoldDB" id="A0A3S5A1L8"/>
<comment type="caution">
    <text evidence="1">The sequence shown here is derived from an EMBL/GenBank/DDBJ whole genome shotgun (WGS) entry which is preliminary data.</text>
</comment>
<evidence type="ECO:0000313" key="1">
    <source>
        <dbReference type="EMBL" id="VEL17353.1"/>
    </source>
</evidence>
<organism evidence="1 2">
    <name type="scientific">Protopolystoma xenopodis</name>
    <dbReference type="NCBI Taxonomy" id="117903"/>
    <lineage>
        <taxon>Eukaryota</taxon>
        <taxon>Metazoa</taxon>
        <taxon>Spiralia</taxon>
        <taxon>Lophotrochozoa</taxon>
        <taxon>Platyhelminthes</taxon>
        <taxon>Monogenea</taxon>
        <taxon>Polyopisthocotylea</taxon>
        <taxon>Polystomatidea</taxon>
        <taxon>Polystomatidae</taxon>
        <taxon>Protopolystoma</taxon>
    </lineage>
</organism>
<accession>A0A3S5A1L8</accession>
<dbReference type="EMBL" id="CAAALY010032247">
    <property type="protein sequence ID" value="VEL17353.1"/>
    <property type="molecule type" value="Genomic_DNA"/>
</dbReference>
<reference evidence="1" key="1">
    <citation type="submission" date="2018-11" db="EMBL/GenBank/DDBJ databases">
        <authorList>
            <consortium name="Pathogen Informatics"/>
        </authorList>
    </citation>
    <scope>NUCLEOTIDE SEQUENCE</scope>
</reference>
<evidence type="ECO:0000313" key="2">
    <source>
        <dbReference type="Proteomes" id="UP000784294"/>
    </source>
</evidence>
<sequence>MTHANNGFRGNFLSRSGVIHSASRRPPLVGAFSWTSNSINNMNNLSAVGCVGSALNQSSMGSSELATYVNSRGHSPAGICPKGQYTSVASTAPLLSLSSSGGIQISGPTGNASTPAITKMLAGLVLEPSEMSERRNHNLNGLSFSSKVI</sequence>
<keyword evidence="2" id="KW-1185">Reference proteome</keyword>
<proteinExistence type="predicted"/>
<gene>
    <name evidence="1" type="ORF">PXEA_LOCUS10793</name>
</gene>
<protein>
    <submittedName>
        <fullName evidence="1">Uncharacterized protein</fullName>
    </submittedName>
</protein>
<dbReference type="Proteomes" id="UP000784294">
    <property type="component" value="Unassembled WGS sequence"/>
</dbReference>